<reference evidence="7 8" key="1">
    <citation type="submission" date="2020-05" db="EMBL/GenBank/DDBJ databases">
        <title>Electrophorus electricus (electric eel) genome, fEleEle1, primary haplotype.</title>
        <authorList>
            <person name="Myers G."/>
            <person name="Meyer A."/>
            <person name="Fedrigo O."/>
            <person name="Formenti G."/>
            <person name="Rhie A."/>
            <person name="Tracey A."/>
            <person name="Sims Y."/>
            <person name="Jarvis E.D."/>
        </authorList>
    </citation>
    <scope>NUCLEOTIDE SEQUENCE [LARGE SCALE GENOMIC DNA]</scope>
</reference>
<feature type="compositionally biased region" description="Polar residues" evidence="6">
    <location>
        <begin position="218"/>
        <end position="246"/>
    </location>
</feature>
<dbReference type="AlphaFoldDB" id="A0AAY5EXK5"/>
<dbReference type="PANTHER" id="PTHR22793:SF5">
    <property type="entry name" value="MYOCARDIN-RELATED TRANSCRIPTION FACTOR B"/>
    <property type="match status" value="1"/>
</dbReference>
<dbReference type="GO" id="GO:0003779">
    <property type="term" value="F:actin binding"/>
    <property type="evidence" value="ECO:0007669"/>
    <property type="project" value="UniProtKB-KW"/>
</dbReference>
<dbReference type="GO" id="GO:0051145">
    <property type="term" value="P:smooth muscle cell differentiation"/>
    <property type="evidence" value="ECO:0007669"/>
    <property type="project" value="TreeGrafter"/>
</dbReference>
<comment type="subcellular location">
    <subcellularLocation>
        <location evidence="1">Nucleus</location>
    </subcellularLocation>
</comment>
<evidence type="ECO:0000256" key="2">
    <source>
        <dbReference type="ARBA" id="ARBA00022737"/>
    </source>
</evidence>
<dbReference type="Pfam" id="PF02755">
    <property type="entry name" value="RPEL"/>
    <property type="match status" value="3"/>
</dbReference>
<dbReference type="Gene3D" id="6.10.140.2040">
    <property type="match status" value="1"/>
</dbReference>
<keyword evidence="3" id="KW-0539">Nucleus</keyword>
<dbReference type="SMART" id="SM00707">
    <property type="entry name" value="RPEL"/>
    <property type="match status" value="3"/>
</dbReference>
<dbReference type="GO" id="GO:0005634">
    <property type="term" value="C:nucleus"/>
    <property type="evidence" value="ECO:0007669"/>
    <property type="project" value="UniProtKB-SubCell"/>
</dbReference>
<sequence>MSQSPVQTHWKLSWEHVRPEYVALIQPACREKGMVRCVSDDSAVSSALPVLQLRLQQRRTREQLVDQGIMPPLKTPAVFHEQIRSLERSRTENFLKHKIRSRPDRAELVRMHILQETQAEPSLQAAQMKLKRARLADDLNEKIAQRPGPLELVQKNILPVDSSVKEAIIEEANSRKTLDVYNFDEDSSEALSPENPDSQESQCSIPSPREAKLPEISASPSPGANSQVMLTNSLPSRSPNQGYQKQEPSEAHMDSAYAPPCCSSSSHFLHLQILSQQQHSYQAILPSPCRCHISESLFFQLWYTYE</sequence>
<keyword evidence="5" id="KW-0009">Actin-binding</keyword>
<accession>A0AAY5EXK5</accession>
<dbReference type="InterPro" id="IPR004018">
    <property type="entry name" value="RPEL_repeat"/>
</dbReference>
<protein>
    <recommendedName>
        <fullName evidence="5">Phosphatase and actin regulator</fullName>
    </recommendedName>
</protein>
<dbReference type="GO" id="GO:0003713">
    <property type="term" value="F:transcription coactivator activity"/>
    <property type="evidence" value="ECO:0007669"/>
    <property type="project" value="TreeGrafter"/>
</dbReference>
<keyword evidence="8" id="KW-1185">Reference proteome</keyword>
<dbReference type="PANTHER" id="PTHR22793">
    <property type="entry name" value="MYOCARDIN-RELATED TRANSCRIPTION FACTOR-RELATED"/>
    <property type="match status" value="1"/>
</dbReference>
<dbReference type="GO" id="GO:0004864">
    <property type="term" value="F:protein phosphatase inhibitor activity"/>
    <property type="evidence" value="ECO:0007669"/>
    <property type="project" value="UniProtKB-UniRule"/>
</dbReference>
<proteinExistence type="inferred from homology"/>
<comment type="similarity">
    <text evidence="5">Belongs to the phosphatase and actin regulator family.</text>
</comment>
<name>A0AAY5EXK5_ELEEL</name>
<dbReference type="GO" id="GO:0045944">
    <property type="term" value="P:positive regulation of transcription by RNA polymerase II"/>
    <property type="evidence" value="ECO:0007669"/>
    <property type="project" value="TreeGrafter"/>
</dbReference>
<keyword evidence="2 5" id="KW-0677">Repeat</keyword>
<reference evidence="7" key="2">
    <citation type="submission" date="2025-08" db="UniProtKB">
        <authorList>
            <consortium name="Ensembl"/>
        </authorList>
    </citation>
    <scope>IDENTIFICATION</scope>
</reference>
<evidence type="ECO:0000256" key="4">
    <source>
        <dbReference type="PROSITE-ProRule" id="PRU00401"/>
    </source>
</evidence>
<dbReference type="InterPro" id="IPR043451">
    <property type="entry name" value="Myocardin-like"/>
</dbReference>
<dbReference type="GeneTree" id="ENSGT00950000182979"/>
<dbReference type="Gene3D" id="6.10.150.10">
    <property type="match status" value="1"/>
</dbReference>
<evidence type="ECO:0000256" key="3">
    <source>
        <dbReference type="ARBA" id="ARBA00023242"/>
    </source>
</evidence>
<dbReference type="Proteomes" id="UP000314983">
    <property type="component" value="Chromosome 8"/>
</dbReference>
<reference evidence="7" key="3">
    <citation type="submission" date="2025-09" db="UniProtKB">
        <authorList>
            <consortium name="Ensembl"/>
        </authorList>
    </citation>
    <scope>IDENTIFICATION</scope>
</reference>
<evidence type="ECO:0000313" key="7">
    <source>
        <dbReference type="Ensembl" id="ENSEEEP00000061434.1"/>
    </source>
</evidence>
<evidence type="ECO:0000313" key="8">
    <source>
        <dbReference type="Proteomes" id="UP000314983"/>
    </source>
</evidence>
<evidence type="ECO:0000256" key="1">
    <source>
        <dbReference type="ARBA" id="ARBA00004123"/>
    </source>
</evidence>
<evidence type="ECO:0000256" key="5">
    <source>
        <dbReference type="RuleBase" id="RU301113"/>
    </source>
</evidence>
<feature type="repeat" description="RPEL" evidence="4">
    <location>
        <begin position="49"/>
        <end position="74"/>
    </location>
</feature>
<dbReference type="PROSITE" id="PS51073">
    <property type="entry name" value="RPEL"/>
    <property type="match status" value="3"/>
</dbReference>
<evidence type="ECO:0000256" key="6">
    <source>
        <dbReference type="SAM" id="MobiDB-lite"/>
    </source>
</evidence>
<organism evidence="7 8">
    <name type="scientific">Electrophorus electricus</name>
    <name type="common">Electric eel</name>
    <name type="synonym">Gymnotus electricus</name>
    <dbReference type="NCBI Taxonomy" id="8005"/>
    <lineage>
        <taxon>Eukaryota</taxon>
        <taxon>Metazoa</taxon>
        <taxon>Chordata</taxon>
        <taxon>Craniata</taxon>
        <taxon>Vertebrata</taxon>
        <taxon>Euteleostomi</taxon>
        <taxon>Actinopterygii</taxon>
        <taxon>Neopterygii</taxon>
        <taxon>Teleostei</taxon>
        <taxon>Ostariophysi</taxon>
        <taxon>Gymnotiformes</taxon>
        <taxon>Gymnotoidei</taxon>
        <taxon>Gymnotidae</taxon>
        <taxon>Electrophorus</taxon>
    </lineage>
</organism>
<feature type="repeat" description="RPEL" evidence="4">
    <location>
        <begin position="137"/>
        <end position="162"/>
    </location>
</feature>
<feature type="region of interest" description="Disordered" evidence="6">
    <location>
        <begin position="186"/>
        <end position="256"/>
    </location>
</feature>
<feature type="compositionally biased region" description="Polar residues" evidence="6">
    <location>
        <begin position="195"/>
        <end position="205"/>
    </location>
</feature>
<comment type="subunit">
    <text evidence="5">Binds PPP1CA and actin.</text>
</comment>
<feature type="repeat" description="RPEL" evidence="4">
    <location>
        <begin position="93"/>
        <end position="118"/>
    </location>
</feature>
<dbReference type="Ensembl" id="ENSEEET00000054146.1">
    <property type="protein sequence ID" value="ENSEEEP00000061434.1"/>
    <property type="gene ID" value="ENSEEEG00000025454.1"/>
</dbReference>